<name>A0A8S2Y921_9BILA</name>
<evidence type="ECO:0000256" key="5">
    <source>
        <dbReference type="RuleBase" id="RU362126"/>
    </source>
</evidence>
<keyword evidence="2" id="KW-0430">Lectin</keyword>
<dbReference type="GO" id="GO:0005789">
    <property type="term" value="C:endoplasmic reticulum membrane"/>
    <property type="evidence" value="ECO:0007669"/>
    <property type="project" value="TreeGrafter"/>
</dbReference>
<evidence type="ECO:0000256" key="2">
    <source>
        <dbReference type="ARBA" id="ARBA00022734"/>
    </source>
</evidence>
<feature type="compositionally biased region" description="Basic and acidic residues" evidence="6">
    <location>
        <begin position="1"/>
        <end position="10"/>
    </location>
</feature>
<dbReference type="PROSITE" id="PS00805">
    <property type="entry name" value="CALRETICULIN_REPEAT"/>
    <property type="match status" value="1"/>
</dbReference>
<evidence type="ECO:0000313" key="8">
    <source>
        <dbReference type="Proteomes" id="UP000681720"/>
    </source>
</evidence>
<feature type="region of interest" description="Disordered" evidence="6">
    <location>
        <begin position="1"/>
        <end position="81"/>
    </location>
</feature>
<evidence type="ECO:0000256" key="4">
    <source>
        <dbReference type="ARBA" id="ARBA00022837"/>
    </source>
</evidence>
<dbReference type="GO" id="GO:0030246">
    <property type="term" value="F:carbohydrate binding"/>
    <property type="evidence" value="ECO:0007669"/>
    <property type="project" value="UniProtKB-KW"/>
</dbReference>
<evidence type="ECO:0000256" key="1">
    <source>
        <dbReference type="ARBA" id="ARBA00022723"/>
    </source>
</evidence>
<dbReference type="PANTHER" id="PTHR11073">
    <property type="entry name" value="CALRETICULIN AND CALNEXIN"/>
    <property type="match status" value="1"/>
</dbReference>
<keyword evidence="5" id="KW-0143">Chaperone</keyword>
<sequence>TEKVESGKLEEDWDFSVPKRIPDPNAKKPSDWVDEEKIDDPTDTKPADWDKPEHISDPEAKKPEDWDDEIDGTWEPPMIDN</sequence>
<feature type="non-terminal residue" evidence="7">
    <location>
        <position position="1"/>
    </location>
</feature>
<dbReference type="AlphaFoldDB" id="A0A8S2Y921"/>
<dbReference type="InterPro" id="IPR018124">
    <property type="entry name" value="Calret/calnex_CS"/>
</dbReference>
<keyword evidence="1" id="KW-0479">Metal-binding</keyword>
<dbReference type="GO" id="GO:0006457">
    <property type="term" value="P:protein folding"/>
    <property type="evidence" value="ECO:0007669"/>
    <property type="project" value="InterPro"/>
</dbReference>
<dbReference type="EMBL" id="CAJOBJ010091229">
    <property type="protein sequence ID" value="CAF4543872.1"/>
    <property type="molecule type" value="Genomic_DNA"/>
</dbReference>
<evidence type="ECO:0000256" key="3">
    <source>
        <dbReference type="ARBA" id="ARBA00022833"/>
    </source>
</evidence>
<dbReference type="PRINTS" id="PR00626">
    <property type="entry name" value="CALRETICULIN"/>
</dbReference>
<dbReference type="Gene3D" id="2.10.250.10">
    <property type="entry name" value="Calreticulin/calnexin, P domain"/>
    <property type="match status" value="1"/>
</dbReference>
<feature type="non-terminal residue" evidence="7">
    <location>
        <position position="81"/>
    </location>
</feature>
<dbReference type="Pfam" id="PF00262">
    <property type="entry name" value="Calreticulin"/>
    <property type="match status" value="1"/>
</dbReference>
<dbReference type="GO" id="GO:0051082">
    <property type="term" value="F:unfolded protein binding"/>
    <property type="evidence" value="ECO:0007669"/>
    <property type="project" value="InterPro"/>
</dbReference>
<dbReference type="SUPFAM" id="SSF63887">
    <property type="entry name" value="P-domain of calnexin/calreticulin"/>
    <property type="match status" value="1"/>
</dbReference>
<evidence type="ECO:0008006" key="9">
    <source>
        <dbReference type="Google" id="ProtNLM"/>
    </source>
</evidence>
<organism evidence="7 8">
    <name type="scientific">Rotaria magnacalcarata</name>
    <dbReference type="NCBI Taxonomy" id="392030"/>
    <lineage>
        <taxon>Eukaryota</taxon>
        <taxon>Metazoa</taxon>
        <taxon>Spiralia</taxon>
        <taxon>Gnathifera</taxon>
        <taxon>Rotifera</taxon>
        <taxon>Eurotatoria</taxon>
        <taxon>Bdelloidea</taxon>
        <taxon>Philodinida</taxon>
        <taxon>Philodinidae</taxon>
        <taxon>Rotaria</taxon>
    </lineage>
</organism>
<keyword evidence="5" id="KW-0256">Endoplasmic reticulum</keyword>
<dbReference type="InterPro" id="IPR001580">
    <property type="entry name" value="Calret/calnex"/>
</dbReference>
<accession>A0A8S2Y921</accession>
<dbReference type="Proteomes" id="UP000681720">
    <property type="component" value="Unassembled WGS sequence"/>
</dbReference>
<reference evidence="7" key="1">
    <citation type="submission" date="2021-02" db="EMBL/GenBank/DDBJ databases">
        <authorList>
            <person name="Nowell W R."/>
        </authorList>
    </citation>
    <scope>NUCLEOTIDE SEQUENCE</scope>
</reference>
<proteinExistence type="inferred from homology"/>
<protein>
    <recommendedName>
        <fullName evidence="9">Calreticulin</fullName>
    </recommendedName>
</protein>
<evidence type="ECO:0000313" key="7">
    <source>
        <dbReference type="EMBL" id="CAF4543872.1"/>
    </source>
</evidence>
<comment type="similarity">
    <text evidence="5">Belongs to the calreticulin family.</text>
</comment>
<feature type="compositionally biased region" description="Basic and acidic residues" evidence="6">
    <location>
        <begin position="39"/>
        <end position="64"/>
    </location>
</feature>
<dbReference type="PANTHER" id="PTHR11073:SF2">
    <property type="entry name" value="CALRETICULIN"/>
    <property type="match status" value="1"/>
</dbReference>
<gene>
    <name evidence="7" type="ORF">GIL414_LOCUS36543</name>
</gene>
<keyword evidence="3" id="KW-0862">Zinc</keyword>
<evidence type="ECO:0000256" key="6">
    <source>
        <dbReference type="SAM" id="MobiDB-lite"/>
    </source>
</evidence>
<dbReference type="InterPro" id="IPR009033">
    <property type="entry name" value="Calreticulin/calnexin_P_dom_sf"/>
</dbReference>
<feature type="compositionally biased region" description="Basic and acidic residues" evidence="6">
    <location>
        <begin position="20"/>
        <end position="31"/>
    </location>
</feature>
<dbReference type="GO" id="GO:0005509">
    <property type="term" value="F:calcium ion binding"/>
    <property type="evidence" value="ECO:0007669"/>
    <property type="project" value="InterPro"/>
</dbReference>
<comment type="caution">
    <text evidence="7">The sequence shown here is derived from an EMBL/GenBank/DDBJ whole genome shotgun (WGS) entry which is preliminary data.</text>
</comment>
<keyword evidence="4" id="KW-0106">Calcium</keyword>
<dbReference type="GO" id="GO:0036503">
    <property type="term" value="P:ERAD pathway"/>
    <property type="evidence" value="ECO:0007669"/>
    <property type="project" value="TreeGrafter"/>
</dbReference>